<dbReference type="STRING" id="1357400.HMPREF2086_01206"/>
<organism evidence="6 7">
    <name type="scientific">Helicobacter macacae MIT 99-5501</name>
    <dbReference type="NCBI Taxonomy" id="1357400"/>
    <lineage>
        <taxon>Bacteria</taxon>
        <taxon>Pseudomonadati</taxon>
        <taxon>Campylobacterota</taxon>
        <taxon>Epsilonproteobacteria</taxon>
        <taxon>Campylobacterales</taxon>
        <taxon>Helicobacteraceae</taxon>
        <taxon>Helicobacter</taxon>
    </lineage>
</organism>
<dbReference type="SUPFAM" id="SSF51430">
    <property type="entry name" value="NAD(P)-linked oxidoreductase"/>
    <property type="match status" value="1"/>
</dbReference>
<dbReference type="PROSITE" id="PS00062">
    <property type="entry name" value="ALDOKETO_REDUCTASE_2"/>
    <property type="match status" value="1"/>
</dbReference>
<evidence type="ECO:0000256" key="4">
    <source>
        <dbReference type="SAM" id="Phobius"/>
    </source>
</evidence>
<dbReference type="InterPro" id="IPR020471">
    <property type="entry name" value="AKR"/>
</dbReference>
<dbReference type="eggNOG" id="COG0656">
    <property type="taxonomic scope" value="Bacteria"/>
</dbReference>
<gene>
    <name evidence="6" type="ORF">HMPREF2086_01206</name>
</gene>
<dbReference type="GO" id="GO:0016616">
    <property type="term" value="F:oxidoreductase activity, acting on the CH-OH group of donors, NAD or NADP as acceptor"/>
    <property type="evidence" value="ECO:0007669"/>
    <property type="project" value="UniProtKB-ARBA"/>
</dbReference>
<comment type="similarity">
    <text evidence="1">Belongs to the aldo/keto reductase family.</text>
</comment>
<dbReference type="Pfam" id="PF00248">
    <property type="entry name" value="Aldo_ket_red"/>
    <property type="match status" value="1"/>
</dbReference>
<keyword evidence="3" id="KW-0560">Oxidoreductase</keyword>
<dbReference type="EMBL" id="AZJI01000005">
    <property type="protein sequence ID" value="ETD23404.1"/>
    <property type="molecule type" value="Genomic_DNA"/>
</dbReference>
<reference evidence="6 7" key="1">
    <citation type="journal article" date="2014" name="Genome Announc.">
        <title>Draft genome sequences of six enterohepatic helicobacter species isolated from humans and one from rhesus macaques.</title>
        <authorList>
            <person name="Shen Z."/>
            <person name="Sheh A."/>
            <person name="Young S.K."/>
            <person name="Abouelliel A."/>
            <person name="Ward D.V."/>
            <person name="Earl A.M."/>
            <person name="Fox J.G."/>
        </authorList>
    </citation>
    <scope>NUCLEOTIDE SEQUENCE [LARGE SCALE GENOMIC DNA]</scope>
    <source>
        <strain evidence="6 7">MIT 99-5501</strain>
    </source>
</reference>
<sequence length="346" mass="38816">MNETNRDVRATQRDKISNQKRREFVKNTSKLALAGVAVGAAGAISGISPLLAKDMKNAKKGANMQTIKLNNGVKMPILGYGTYQIPQNESQRCVEDAISVGYRLIDTAQAYFNEEGVGAALKTAMSGGVKREDLFIETKLWISHANEKDALKAFDASLKKLGVDYIDLYIIHQPFNDTYGAWRAMSKLYKEKKIRAIGVSNFYADKITDFCLFNDIKPAVNQIEMHPFFQKVDEQKINNDLGVAVQSWASFAEGKNDMFNNKVLKSIGDKYGKTPAQVILRWLIERNVIVIPKTTRKARMEENIAVFDFKLNADDKAKIAKLDTGKSLFIDHRDPKTVSFLANYKA</sequence>
<dbReference type="AlphaFoldDB" id="V8C7Q6"/>
<keyword evidence="4" id="KW-0812">Transmembrane</keyword>
<feature type="domain" description="NADP-dependent oxidoreductase" evidence="5">
    <location>
        <begin position="79"/>
        <end position="323"/>
    </location>
</feature>
<dbReference type="PATRIC" id="fig|1357400.3.peg.1626"/>
<dbReference type="FunFam" id="3.20.20.100:FF:000015">
    <property type="entry name" value="Oxidoreductase, aldo/keto reductase family"/>
    <property type="match status" value="1"/>
</dbReference>
<dbReference type="Gene3D" id="3.20.20.100">
    <property type="entry name" value="NADP-dependent oxidoreductase domain"/>
    <property type="match status" value="1"/>
</dbReference>
<dbReference type="InterPro" id="IPR036812">
    <property type="entry name" value="NAD(P)_OxRdtase_dom_sf"/>
</dbReference>
<keyword evidence="4" id="KW-1133">Transmembrane helix</keyword>
<dbReference type="RefSeq" id="WP_023927937.1">
    <property type="nucleotide sequence ID" value="NZ_KI669454.1"/>
</dbReference>
<dbReference type="CDD" id="cd19133">
    <property type="entry name" value="AKR_AKR5F1"/>
    <property type="match status" value="1"/>
</dbReference>
<evidence type="ECO:0000256" key="1">
    <source>
        <dbReference type="ARBA" id="ARBA00007905"/>
    </source>
</evidence>
<keyword evidence="4" id="KW-0472">Membrane</keyword>
<dbReference type="PANTHER" id="PTHR43827:SF3">
    <property type="entry name" value="NADP-DEPENDENT OXIDOREDUCTASE DOMAIN-CONTAINING PROTEIN"/>
    <property type="match status" value="1"/>
</dbReference>
<comment type="caution">
    <text evidence="6">The sequence shown here is derived from an EMBL/GenBank/DDBJ whole genome shotgun (WGS) entry which is preliminary data.</text>
</comment>
<evidence type="ECO:0000256" key="3">
    <source>
        <dbReference type="ARBA" id="ARBA00023002"/>
    </source>
</evidence>
<dbReference type="HOGENOM" id="CLU_023205_0_1_7"/>
<keyword evidence="7" id="KW-1185">Reference proteome</keyword>
<proteinExistence type="inferred from homology"/>
<dbReference type="InterPro" id="IPR018170">
    <property type="entry name" value="Aldo/ket_reductase_CS"/>
</dbReference>
<dbReference type="PROSITE" id="PS00798">
    <property type="entry name" value="ALDOKETO_REDUCTASE_1"/>
    <property type="match status" value="1"/>
</dbReference>
<protein>
    <recommendedName>
        <fullName evidence="5">NADP-dependent oxidoreductase domain-containing protein</fullName>
    </recommendedName>
</protein>
<dbReference type="Proteomes" id="UP000018731">
    <property type="component" value="Unassembled WGS sequence"/>
</dbReference>
<accession>V8C7Q6</accession>
<evidence type="ECO:0000256" key="2">
    <source>
        <dbReference type="ARBA" id="ARBA00022857"/>
    </source>
</evidence>
<evidence type="ECO:0000313" key="6">
    <source>
        <dbReference type="EMBL" id="ETD23404.1"/>
    </source>
</evidence>
<evidence type="ECO:0000259" key="5">
    <source>
        <dbReference type="Pfam" id="PF00248"/>
    </source>
</evidence>
<dbReference type="PRINTS" id="PR00069">
    <property type="entry name" value="ALDKETRDTASE"/>
</dbReference>
<name>V8C7Q6_9HELI</name>
<dbReference type="PANTHER" id="PTHR43827">
    <property type="entry name" value="2,5-DIKETO-D-GLUCONIC ACID REDUCTASE"/>
    <property type="match status" value="1"/>
</dbReference>
<evidence type="ECO:0000313" key="7">
    <source>
        <dbReference type="Proteomes" id="UP000018731"/>
    </source>
</evidence>
<dbReference type="InterPro" id="IPR023210">
    <property type="entry name" value="NADP_OxRdtase_dom"/>
</dbReference>
<keyword evidence="2" id="KW-0521">NADP</keyword>
<feature type="transmembrane region" description="Helical" evidence="4">
    <location>
        <begin position="31"/>
        <end position="52"/>
    </location>
</feature>